<feature type="domain" description="HTH marR-type" evidence="4">
    <location>
        <begin position="1"/>
        <end position="146"/>
    </location>
</feature>
<dbReference type="InterPro" id="IPR036388">
    <property type="entry name" value="WH-like_DNA-bd_sf"/>
</dbReference>
<dbReference type="RefSeq" id="WP_119813248.1">
    <property type="nucleotide sequence ID" value="NZ_QYUP01000198.1"/>
</dbReference>
<evidence type="ECO:0000313" key="6">
    <source>
        <dbReference type="Proteomes" id="UP000284006"/>
    </source>
</evidence>
<evidence type="ECO:0000313" key="5">
    <source>
        <dbReference type="EMBL" id="RJG08273.1"/>
    </source>
</evidence>
<dbReference type="EMBL" id="QYUP01000198">
    <property type="protein sequence ID" value="RJG08273.1"/>
    <property type="molecule type" value="Genomic_DNA"/>
</dbReference>
<dbReference type="InterPro" id="IPR023187">
    <property type="entry name" value="Tscrpt_reg_MarR-type_CS"/>
</dbReference>
<dbReference type="PRINTS" id="PR00598">
    <property type="entry name" value="HTHMARR"/>
</dbReference>
<dbReference type="GO" id="GO:0003677">
    <property type="term" value="F:DNA binding"/>
    <property type="evidence" value="ECO:0007669"/>
    <property type="project" value="UniProtKB-KW"/>
</dbReference>
<dbReference type="InterPro" id="IPR000835">
    <property type="entry name" value="HTH_MarR-typ"/>
</dbReference>
<dbReference type="Pfam" id="PF12802">
    <property type="entry name" value="MarR_2"/>
    <property type="match status" value="1"/>
</dbReference>
<evidence type="ECO:0000256" key="2">
    <source>
        <dbReference type="ARBA" id="ARBA00023125"/>
    </source>
</evidence>
<dbReference type="Proteomes" id="UP000284006">
    <property type="component" value="Unassembled WGS sequence"/>
</dbReference>
<dbReference type="PANTHER" id="PTHR42756">
    <property type="entry name" value="TRANSCRIPTIONAL REGULATOR, MARR"/>
    <property type="match status" value="1"/>
</dbReference>
<dbReference type="PROSITE" id="PS01117">
    <property type="entry name" value="HTH_MARR_1"/>
    <property type="match status" value="1"/>
</dbReference>
<dbReference type="OrthoDB" id="117723at2"/>
<dbReference type="GO" id="GO:0003700">
    <property type="term" value="F:DNA-binding transcription factor activity"/>
    <property type="evidence" value="ECO:0007669"/>
    <property type="project" value="InterPro"/>
</dbReference>
<organism evidence="5 6">
    <name type="scientific">Massilia cavernae</name>
    <dbReference type="NCBI Taxonomy" id="2320864"/>
    <lineage>
        <taxon>Bacteria</taxon>
        <taxon>Pseudomonadati</taxon>
        <taxon>Pseudomonadota</taxon>
        <taxon>Betaproteobacteria</taxon>
        <taxon>Burkholderiales</taxon>
        <taxon>Oxalobacteraceae</taxon>
        <taxon>Telluria group</taxon>
        <taxon>Massilia</taxon>
    </lineage>
</organism>
<dbReference type="InterPro" id="IPR036390">
    <property type="entry name" value="WH_DNA-bd_sf"/>
</dbReference>
<proteinExistence type="predicted"/>
<comment type="caution">
    <text evidence="5">The sequence shown here is derived from an EMBL/GenBank/DDBJ whole genome shotgun (WGS) entry which is preliminary data.</text>
</comment>
<dbReference type="AlphaFoldDB" id="A0A418X7D1"/>
<reference evidence="5 6" key="1">
    <citation type="submission" date="2018-09" db="EMBL/GenBank/DDBJ databases">
        <authorList>
            <person name="Zhu H."/>
        </authorList>
    </citation>
    <scope>NUCLEOTIDE SEQUENCE [LARGE SCALE GENOMIC DNA]</scope>
    <source>
        <strain evidence="5 6">K1S02-61</strain>
    </source>
</reference>
<dbReference type="SMART" id="SM00347">
    <property type="entry name" value="HTH_MARR"/>
    <property type="match status" value="1"/>
</dbReference>
<dbReference type="PANTHER" id="PTHR42756:SF1">
    <property type="entry name" value="TRANSCRIPTIONAL REPRESSOR OF EMRAB OPERON"/>
    <property type="match status" value="1"/>
</dbReference>
<keyword evidence="2" id="KW-0238">DNA-binding</keyword>
<dbReference type="PROSITE" id="PS50995">
    <property type="entry name" value="HTH_MARR_2"/>
    <property type="match status" value="1"/>
</dbReference>
<dbReference type="SUPFAM" id="SSF46785">
    <property type="entry name" value="Winged helix' DNA-binding domain"/>
    <property type="match status" value="1"/>
</dbReference>
<keyword evidence="1" id="KW-0805">Transcription regulation</keyword>
<evidence type="ECO:0000259" key="4">
    <source>
        <dbReference type="PROSITE" id="PS50995"/>
    </source>
</evidence>
<accession>A0A418X7D1</accession>
<sequence length="170" mass="19187">MTRSMTSAQHGQFRLGFLVHDDSRLRRTALDKALKPLGVTRSQWWVLANLSRDKGAGMMQTDLAKFLDIGKVALGGLLDRLEDNGYIARKTDPDDRRAKRIKMTAAGALLLSSIQGRASQLNAEMVANVSEDEILAAEDVLHRMKMRLLEMDRQHRQKEETEAETGRDRL</sequence>
<protein>
    <submittedName>
        <fullName evidence="5">MarR family transcriptional regulator</fullName>
    </submittedName>
</protein>
<name>A0A418X7D1_9BURK</name>
<keyword evidence="3" id="KW-0804">Transcription</keyword>
<gene>
    <name evidence="5" type="ORF">D3872_24700</name>
</gene>
<keyword evidence="6" id="KW-1185">Reference proteome</keyword>
<evidence type="ECO:0000256" key="3">
    <source>
        <dbReference type="ARBA" id="ARBA00023163"/>
    </source>
</evidence>
<dbReference type="Gene3D" id="1.10.10.10">
    <property type="entry name" value="Winged helix-like DNA-binding domain superfamily/Winged helix DNA-binding domain"/>
    <property type="match status" value="1"/>
</dbReference>
<evidence type="ECO:0000256" key="1">
    <source>
        <dbReference type="ARBA" id="ARBA00023015"/>
    </source>
</evidence>